<dbReference type="InterPro" id="IPR011989">
    <property type="entry name" value="ARM-like"/>
</dbReference>
<evidence type="ECO:0000256" key="8">
    <source>
        <dbReference type="ARBA" id="ARBA00022777"/>
    </source>
</evidence>
<comment type="pathway">
    <text evidence="13">Purine metabolism.</text>
</comment>
<keyword evidence="8" id="KW-0418">Kinase</keyword>
<dbReference type="InterPro" id="IPR020633">
    <property type="entry name" value="Thymidine_kinase_CS"/>
</dbReference>
<dbReference type="Gene3D" id="1.25.40.10">
    <property type="entry name" value="Tetratricopeptide repeat domain"/>
    <property type="match status" value="2"/>
</dbReference>
<dbReference type="FunFam" id="1.25.40.10:FF:000341">
    <property type="entry name" value="Pentatricopeptide repeat-containing protein chloroplastic"/>
    <property type="match status" value="1"/>
</dbReference>
<evidence type="ECO:0000256" key="14">
    <source>
        <dbReference type="ARBA" id="ARBA00048254"/>
    </source>
</evidence>
<keyword evidence="19" id="KW-1185">Reference proteome</keyword>
<dbReference type="RefSeq" id="XP_020547610.1">
    <property type="nucleotide sequence ID" value="XM_020691951.1"/>
</dbReference>
<keyword evidence="6" id="KW-0677">Repeat</keyword>
<evidence type="ECO:0000256" key="10">
    <source>
        <dbReference type="ARBA" id="ARBA00022840"/>
    </source>
</evidence>
<evidence type="ECO:0000256" key="11">
    <source>
        <dbReference type="ARBA" id="ARBA00022845"/>
    </source>
</evidence>
<keyword evidence="9" id="KW-0862">Zinc</keyword>
<dbReference type="Gene3D" id="1.25.10.10">
    <property type="entry name" value="Leucine-rich Repeat Variant"/>
    <property type="match status" value="1"/>
</dbReference>
<comment type="catalytic activity">
    <reaction evidence="14">
        <text>thymidine + ATP = dTMP + ADP + H(+)</text>
        <dbReference type="Rhea" id="RHEA:19129"/>
        <dbReference type="ChEBI" id="CHEBI:15378"/>
        <dbReference type="ChEBI" id="CHEBI:17748"/>
        <dbReference type="ChEBI" id="CHEBI:30616"/>
        <dbReference type="ChEBI" id="CHEBI:63528"/>
        <dbReference type="ChEBI" id="CHEBI:456216"/>
        <dbReference type="EC" id="2.7.1.21"/>
    </reaction>
</comment>
<accession>A0A8M8UUD7</accession>
<keyword evidence="7" id="KW-0547">Nucleotide-binding</keyword>
<dbReference type="GO" id="GO:0003723">
    <property type="term" value="F:RNA binding"/>
    <property type="evidence" value="ECO:0007669"/>
    <property type="project" value="UniProtKB-KW"/>
</dbReference>
<dbReference type="InterPro" id="IPR001313">
    <property type="entry name" value="Pumilio_RNA-bd_rpt"/>
</dbReference>
<evidence type="ECO:0000256" key="13">
    <source>
        <dbReference type="ARBA" id="ARBA00025704"/>
    </source>
</evidence>
<dbReference type="OrthoDB" id="439028at2759"/>
<dbReference type="PROSITE" id="PS50302">
    <property type="entry name" value="PUM"/>
    <property type="match status" value="1"/>
</dbReference>
<evidence type="ECO:0000256" key="6">
    <source>
        <dbReference type="ARBA" id="ARBA00022737"/>
    </source>
</evidence>
<feature type="repeat" description="PPR" evidence="17">
    <location>
        <begin position="400"/>
        <end position="434"/>
    </location>
</feature>
<dbReference type="Proteomes" id="UP000504604">
    <property type="component" value="Linkage group LG2"/>
</dbReference>
<dbReference type="Gene3D" id="3.40.50.300">
    <property type="entry name" value="P-loop containing nucleotide triphosphate hydrolases"/>
    <property type="match status" value="2"/>
</dbReference>
<dbReference type="GO" id="GO:0009451">
    <property type="term" value="P:RNA modification"/>
    <property type="evidence" value="ECO:0007669"/>
    <property type="project" value="InterPro"/>
</dbReference>
<dbReference type="PROSITE" id="PS51375">
    <property type="entry name" value="PPR"/>
    <property type="match status" value="3"/>
</dbReference>
<comment type="similarity">
    <text evidence="1">Belongs to the thymidine kinase family.</text>
</comment>
<evidence type="ECO:0000256" key="12">
    <source>
        <dbReference type="ARBA" id="ARBA00022884"/>
    </source>
</evidence>
<evidence type="ECO:0000313" key="19">
    <source>
        <dbReference type="Proteomes" id="UP000504604"/>
    </source>
</evidence>
<dbReference type="GO" id="GO:0099402">
    <property type="term" value="P:plant organ development"/>
    <property type="evidence" value="ECO:0007669"/>
    <property type="project" value="UniProtKB-ARBA"/>
</dbReference>
<evidence type="ECO:0000256" key="9">
    <source>
        <dbReference type="ARBA" id="ARBA00022833"/>
    </source>
</evidence>
<feature type="repeat" description="PPR" evidence="17">
    <location>
        <begin position="435"/>
        <end position="470"/>
    </location>
</feature>
<keyword evidence="4" id="KW-0808">Transferase</keyword>
<dbReference type="PANTHER" id="PTHR47926">
    <property type="entry name" value="PENTATRICOPEPTIDE REPEAT-CONTAINING PROTEIN"/>
    <property type="match status" value="1"/>
</dbReference>
<keyword evidence="5" id="KW-0479">Metal-binding</keyword>
<dbReference type="PROSITE" id="PS00603">
    <property type="entry name" value="TK_CELLULAR_TYPE"/>
    <property type="match status" value="1"/>
</dbReference>
<dbReference type="SUPFAM" id="SSF57716">
    <property type="entry name" value="Glucocorticoid receptor-like (DNA-binding domain)"/>
    <property type="match status" value="1"/>
</dbReference>
<dbReference type="SUPFAM" id="SSF52540">
    <property type="entry name" value="P-loop containing nucleoside triphosphate hydrolases"/>
    <property type="match status" value="1"/>
</dbReference>
<dbReference type="GO" id="GO:0006950">
    <property type="term" value="P:response to stress"/>
    <property type="evidence" value="ECO:0007669"/>
    <property type="project" value="UniProtKB-ARBA"/>
</dbReference>
<dbReference type="GO" id="GO:0042802">
    <property type="term" value="F:identical protein binding"/>
    <property type="evidence" value="ECO:0007669"/>
    <property type="project" value="UniProtKB-ARBA"/>
</dbReference>
<protein>
    <recommendedName>
        <fullName evidence="2">thymidine kinase</fullName>
        <ecNumber evidence="2">2.7.1.21</ecNumber>
    </recommendedName>
</protein>
<evidence type="ECO:0000256" key="5">
    <source>
        <dbReference type="ARBA" id="ARBA00022723"/>
    </source>
</evidence>
<evidence type="ECO:0000256" key="7">
    <source>
        <dbReference type="ARBA" id="ARBA00022741"/>
    </source>
</evidence>
<evidence type="ECO:0000256" key="15">
    <source>
        <dbReference type="ARBA" id="ARBA00060693"/>
    </source>
</evidence>
<evidence type="ECO:0000313" key="20">
    <source>
        <dbReference type="RefSeq" id="XP_020547610.1"/>
    </source>
</evidence>
<dbReference type="Gene3D" id="3.30.60.20">
    <property type="match status" value="1"/>
</dbReference>
<keyword evidence="10" id="KW-0067">ATP-binding</keyword>
<reference evidence="20" key="1">
    <citation type="submission" date="2025-08" db="UniProtKB">
        <authorList>
            <consortium name="RefSeq"/>
        </authorList>
    </citation>
    <scope>IDENTIFICATION</scope>
</reference>
<dbReference type="Pfam" id="PF00265">
    <property type="entry name" value="TK"/>
    <property type="match status" value="1"/>
</dbReference>
<keyword evidence="3" id="KW-0237">DNA synthesis</keyword>
<dbReference type="InterPro" id="IPR027417">
    <property type="entry name" value="P-loop_NTPase"/>
</dbReference>
<evidence type="ECO:0000256" key="16">
    <source>
        <dbReference type="PROSITE-ProRule" id="PRU00317"/>
    </source>
</evidence>
<comment type="pathway">
    <text evidence="15">Pyrimidine metabolism.</text>
</comment>
<dbReference type="NCBIfam" id="TIGR00756">
    <property type="entry name" value="PPR"/>
    <property type="match status" value="3"/>
</dbReference>
<evidence type="ECO:0000259" key="18">
    <source>
        <dbReference type="PROSITE" id="PS50303"/>
    </source>
</evidence>
<evidence type="ECO:0000256" key="1">
    <source>
        <dbReference type="ARBA" id="ARBA00007587"/>
    </source>
</evidence>
<dbReference type="GO" id="GO:0005524">
    <property type="term" value="F:ATP binding"/>
    <property type="evidence" value="ECO:0007669"/>
    <property type="project" value="UniProtKB-KW"/>
</dbReference>
<dbReference type="InterPro" id="IPR001267">
    <property type="entry name" value="Thymidine_kinase"/>
</dbReference>
<dbReference type="FunFam" id="3.40.50.300:FF:000948">
    <property type="entry name" value="Thymidine kinase"/>
    <property type="match status" value="1"/>
</dbReference>
<evidence type="ECO:0000256" key="4">
    <source>
        <dbReference type="ARBA" id="ARBA00022679"/>
    </source>
</evidence>
<dbReference type="GO" id="GO:0004797">
    <property type="term" value="F:thymidine kinase activity"/>
    <property type="evidence" value="ECO:0007669"/>
    <property type="project" value="UniProtKB-EC"/>
</dbReference>
<dbReference type="InterPro" id="IPR033133">
    <property type="entry name" value="PUM-HD"/>
</dbReference>
<dbReference type="PANTHER" id="PTHR47926:SF347">
    <property type="entry name" value="PENTATRICOPEPTIDE REPEAT-CONTAINING PROTEIN"/>
    <property type="match status" value="1"/>
</dbReference>
<organism evidence="19 20">
    <name type="scientific">Sesamum indicum</name>
    <name type="common">Oriental sesame</name>
    <name type="synonym">Sesamum orientale</name>
    <dbReference type="NCBI Taxonomy" id="4182"/>
    <lineage>
        <taxon>Eukaryota</taxon>
        <taxon>Viridiplantae</taxon>
        <taxon>Streptophyta</taxon>
        <taxon>Embryophyta</taxon>
        <taxon>Tracheophyta</taxon>
        <taxon>Spermatophyta</taxon>
        <taxon>Magnoliopsida</taxon>
        <taxon>eudicotyledons</taxon>
        <taxon>Gunneridae</taxon>
        <taxon>Pentapetalae</taxon>
        <taxon>asterids</taxon>
        <taxon>lamiids</taxon>
        <taxon>Lamiales</taxon>
        <taxon>Pedaliaceae</taxon>
        <taxon>Sesamum</taxon>
    </lineage>
</organism>
<evidence type="ECO:0000256" key="17">
    <source>
        <dbReference type="PROSITE-ProRule" id="PRU00708"/>
    </source>
</evidence>
<feature type="repeat" description="Pumilio" evidence="16">
    <location>
        <begin position="14"/>
        <end position="52"/>
    </location>
</feature>
<dbReference type="KEGG" id="sind:105156306"/>
<dbReference type="Pfam" id="PF13041">
    <property type="entry name" value="PPR_2"/>
    <property type="match status" value="2"/>
</dbReference>
<dbReference type="GO" id="GO:0006417">
    <property type="term" value="P:regulation of translation"/>
    <property type="evidence" value="ECO:0007669"/>
    <property type="project" value="UniProtKB-KW"/>
</dbReference>
<evidence type="ECO:0000256" key="2">
    <source>
        <dbReference type="ARBA" id="ARBA00012118"/>
    </source>
</evidence>
<sequence>MEASNNGIIRVAAEIVNSPGAAFRLARNKFGNYVIQAALKKTKEQGFKSFYDAIVRRLEPHRRALRQTAGGKNVLSIVEADDIPFQSAEEQNHSSVIRRNAVRNIYRLQYQPSSLQSHRCAKIKPFDKPRFLTTLSVINALANYSRPSSSGQSRGLCAEVGRSGEIHVIVGPMFAGKTTTLLKRMKSESSNGRFQGDSIKNSCHLDRTLKDLCFTGRVKEAVGILCCTGVKVFPETYSLLLQECIFRREYKKGRRIHWQMVVVGFIPEEYLKIKLLILYAKAGDLDTAHILFDMLVMKTLISWNSIIAGYVQKGLEEVGLSLYHRMRQYGWMPDQYTFASVFRACSSLAILEQGKQAHGILIKSQISGNVVVSSALMDMYFKCSNPEDGFQVFVKSLERNVITWTSLISGYGLHGQVSEVLDSFHQMINEGFKPNQITFLAVLSACSHGGLVDEGREYFLSMMRDYGVQPRGKHYAVMVDLLGRAGRLEEAYTFVEMSPCKDHPAVWGALLGACLWKNVAEIRSVMKGSGIKKESVAIIKSNKDTRYGLDSIVTHDGEKLPCLPLSDLSLFQEKLGAEVYDKLEVIGIDEAQFFEGLYDFCSKAADHDGKTVIVAGLDGDYLRRSFGSVLDIIPIADSVTKLTARCEVCGKRAFFTLRKTDETKTELIAGAEVYMPVCRQHYVSGQVVKETTKAVLELQNRQISSIL</sequence>
<keyword evidence="11" id="KW-0810">Translation regulation</keyword>
<dbReference type="InterPro" id="IPR046960">
    <property type="entry name" value="PPR_At4g14850-like_plant"/>
</dbReference>
<dbReference type="FunFam" id="1.25.40.10:FF:000158">
    <property type="entry name" value="pentatricopeptide repeat-containing protein At2g33680"/>
    <property type="match status" value="1"/>
</dbReference>
<dbReference type="InterPro" id="IPR002885">
    <property type="entry name" value="PPR_rpt"/>
</dbReference>
<evidence type="ECO:0000256" key="3">
    <source>
        <dbReference type="ARBA" id="ARBA00022634"/>
    </source>
</evidence>
<feature type="repeat" description="PPR" evidence="17">
    <location>
        <begin position="299"/>
        <end position="333"/>
    </location>
</feature>
<proteinExistence type="inferred from homology"/>
<dbReference type="GO" id="GO:0071897">
    <property type="term" value="P:DNA biosynthetic process"/>
    <property type="evidence" value="ECO:0007669"/>
    <property type="project" value="UniProtKB-KW"/>
</dbReference>
<name>A0A8M8UUD7_SESIN</name>
<feature type="domain" description="PUM-HD" evidence="18">
    <location>
        <begin position="1"/>
        <end position="82"/>
    </location>
</feature>
<dbReference type="InterPro" id="IPR011990">
    <property type="entry name" value="TPR-like_helical_dom_sf"/>
</dbReference>
<dbReference type="EC" id="2.7.1.21" evidence="2"/>
<dbReference type="AlphaFoldDB" id="A0A8M8UUD7"/>
<dbReference type="GeneID" id="105156306"/>
<dbReference type="FunFam" id="3.30.60.20:FF:000051">
    <property type="entry name" value="Thymidine kinase"/>
    <property type="match status" value="1"/>
</dbReference>
<dbReference type="GO" id="GO:0046872">
    <property type="term" value="F:metal ion binding"/>
    <property type="evidence" value="ECO:0007669"/>
    <property type="project" value="UniProtKB-KW"/>
</dbReference>
<gene>
    <name evidence="20" type="primary">LOC105156306</name>
</gene>
<dbReference type="PROSITE" id="PS50303">
    <property type="entry name" value="PUM_HD"/>
    <property type="match status" value="1"/>
</dbReference>
<keyword evidence="12" id="KW-0694">RNA-binding</keyword>